<dbReference type="Gene3D" id="1.20.58.220">
    <property type="entry name" value="Phosphate transport system protein phou homolog 2, domain 2"/>
    <property type="match status" value="1"/>
</dbReference>
<evidence type="ECO:0000256" key="7">
    <source>
        <dbReference type="PIRNR" id="PIRNR003107"/>
    </source>
</evidence>
<dbReference type="InterPro" id="IPR026022">
    <property type="entry name" value="PhoU_dom"/>
</dbReference>
<evidence type="ECO:0000256" key="3">
    <source>
        <dbReference type="ARBA" id="ARBA00011738"/>
    </source>
</evidence>
<dbReference type="GO" id="GO:0006817">
    <property type="term" value="P:phosphate ion transport"/>
    <property type="evidence" value="ECO:0007669"/>
    <property type="project" value="UniProtKB-KW"/>
</dbReference>
<dbReference type="PANTHER" id="PTHR42930">
    <property type="entry name" value="PHOSPHATE-SPECIFIC TRANSPORT SYSTEM ACCESSORY PROTEIN PHOU"/>
    <property type="match status" value="1"/>
</dbReference>
<feature type="domain" description="PhoU" evidence="8">
    <location>
        <begin position="120"/>
        <end position="204"/>
    </location>
</feature>
<dbReference type="Pfam" id="PF01895">
    <property type="entry name" value="PhoU"/>
    <property type="match status" value="2"/>
</dbReference>
<dbReference type="GO" id="GO:0005737">
    <property type="term" value="C:cytoplasm"/>
    <property type="evidence" value="ECO:0007669"/>
    <property type="project" value="UniProtKB-SubCell"/>
</dbReference>
<evidence type="ECO:0000259" key="8">
    <source>
        <dbReference type="Pfam" id="PF01895"/>
    </source>
</evidence>
<dbReference type="GO" id="GO:0045936">
    <property type="term" value="P:negative regulation of phosphate metabolic process"/>
    <property type="evidence" value="ECO:0007669"/>
    <property type="project" value="InterPro"/>
</dbReference>
<dbReference type="InterPro" id="IPR038078">
    <property type="entry name" value="PhoU-like_sf"/>
</dbReference>
<dbReference type="EMBL" id="PGCK01000010">
    <property type="protein sequence ID" value="MCD1295717.1"/>
    <property type="molecule type" value="Genomic_DNA"/>
</dbReference>
<dbReference type="FunFam" id="1.20.58.220:FF:000004">
    <property type="entry name" value="Phosphate-specific transport system accessory protein PhoU"/>
    <property type="match status" value="1"/>
</dbReference>
<keyword evidence="6 7" id="KW-0592">Phosphate transport</keyword>
<accession>A0AAP2REI9</accession>
<comment type="subunit">
    <text evidence="3 7">Homodimer.</text>
</comment>
<gene>
    <name evidence="9" type="primary">phoU</name>
    <name evidence="9" type="ORF">CUJ83_11980</name>
</gene>
<feature type="domain" description="PhoU" evidence="8">
    <location>
        <begin position="17"/>
        <end position="104"/>
    </location>
</feature>
<organism evidence="9 10">
    <name type="scientific">Methanooceanicella nereidis</name>
    <dbReference type="NCBI Taxonomy" id="2052831"/>
    <lineage>
        <taxon>Archaea</taxon>
        <taxon>Methanobacteriati</taxon>
        <taxon>Methanobacteriota</taxon>
        <taxon>Stenosarchaea group</taxon>
        <taxon>Methanomicrobia</taxon>
        <taxon>Methanocellales</taxon>
        <taxon>Methanocellaceae</taxon>
        <taxon>Methanooceanicella</taxon>
    </lineage>
</organism>
<comment type="subcellular location">
    <subcellularLocation>
        <location evidence="1 7">Cytoplasm</location>
    </subcellularLocation>
</comment>
<protein>
    <recommendedName>
        <fullName evidence="7">Phosphate-specific transport system accessory protein PhoU</fullName>
    </recommendedName>
</protein>
<dbReference type="AlphaFoldDB" id="A0AAP2REI9"/>
<keyword evidence="4 7" id="KW-0813">Transport</keyword>
<comment type="caution">
    <text evidence="9">The sequence shown here is derived from an EMBL/GenBank/DDBJ whole genome shotgun (WGS) entry which is preliminary data.</text>
</comment>
<comment type="similarity">
    <text evidence="2 7">Belongs to the PhoU family.</text>
</comment>
<dbReference type="NCBIfam" id="TIGR02135">
    <property type="entry name" value="phoU_full"/>
    <property type="match status" value="1"/>
</dbReference>
<name>A0AAP2REI9_9EURY</name>
<dbReference type="GO" id="GO:0030643">
    <property type="term" value="P:intracellular phosphate ion homeostasis"/>
    <property type="evidence" value="ECO:0007669"/>
    <property type="project" value="InterPro"/>
</dbReference>
<dbReference type="InterPro" id="IPR028366">
    <property type="entry name" value="PhoU"/>
</dbReference>
<keyword evidence="10" id="KW-1185">Reference proteome</keyword>
<dbReference type="SUPFAM" id="SSF109755">
    <property type="entry name" value="PhoU-like"/>
    <property type="match status" value="1"/>
</dbReference>
<comment type="function">
    <text evidence="7">Plays a role in the regulation of phosphate uptake.</text>
</comment>
<sequence length="217" mass="24994">MTREYYFQQIKGLGNDLLKMGEDSLELLSLSIKALESRDVEMAKRVMERSGKISEMELELEHNCVEILALQQPMASDLRFITSTLKILTDLERLSRLAYDIGAIVVKIGDEPLLPEIKDIRRMYDLAESMMTDSIHAFVNRDLEMARNMGARDDEVDAMYDHVRRELIEEMIKDPKATDMASHLSFVSRYIERCADHACVIAARTVYMVTGERLKIR</sequence>
<evidence type="ECO:0000256" key="2">
    <source>
        <dbReference type="ARBA" id="ARBA00008107"/>
    </source>
</evidence>
<evidence type="ECO:0000313" key="10">
    <source>
        <dbReference type="Proteomes" id="UP001320159"/>
    </source>
</evidence>
<evidence type="ECO:0000256" key="5">
    <source>
        <dbReference type="ARBA" id="ARBA00022490"/>
    </source>
</evidence>
<evidence type="ECO:0000313" key="9">
    <source>
        <dbReference type="EMBL" id="MCD1295717.1"/>
    </source>
</evidence>
<proteinExistence type="inferred from homology"/>
<dbReference type="PIRSF" id="PIRSF003107">
    <property type="entry name" value="PhoU"/>
    <property type="match status" value="1"/>
</dbReference>
<keyword evidence="5 7" id="KW-0963">Cytoplasm</keyword>
<evidence type="ECO:0000256" key="4">
    <source>
        <dbReference type="ARBA" id="ARBA00022448"/>
    </source>
</evidence>
<reference evidence="9 10" key="1">
    <citation type="submission" date="2017-11" db="EMBL/GenBank/DDBJ databases">
        <title>Isolation and Characterization of Family Methanocellaceae Species from Potential Methane Hydrate Area Offshore Southwestern Taiwan.</title>
        <authorList>
            <person name="Zhang W.-L."/>
            <person name="Chen W.-C."/>
            <person name="Lai M.-C."/>
            <person name="Chen S.-C."/>
        </authorList>
    </citation>
    <scope>NUCLEOTIDE SEQUENCE [LARGE SCALE GENOMIC DNA]</scope>
    <source>
        <strain evidence="9 10">CWC-04</strain>
    </source>
</reference>
<dbReference type="Proteomes" id="UP001320159">
    <property type="component" value="Unassembled WGS sequence"/>
</dbReference>
<evidence type="ECO:0000256" key="1">
    <source>
        <dbReference type="ARBA" id="ARBA00004496"/>
    </source>
</evidence>
<evidence type="ECO:0000256" key="6">
    <source>
        <dbReference type="ARBA" id="ARBA00022592"/>
    </source>
</evidence>
<dbReference type="RefSeq" id="WP_230742573.1">
    <property type="nucleotide sequence ID" value="NZ_PGCK01000010.1"/>
</dbReference>
<dbReference type="PANTHER" id="PTHR42930:SF3">
    <property type="entry name" value="PHOSPHATE-SPECIFIC TRANSPORT SYSTEM ACCESSORY PROTEIN PHOU"/>
    <property type="match status" value="1"/>
</dbReference>